<evidence type="ECO:0000256" key="3">
    <source>
        <dbReference type="ARBA" id="ARBA00022960"/>
    </source>
</evidence>
<dbReference type="InterPro" id="IPR042177">
    <property type="entry name" value="Cell/Rod_1"/>
</dbReference>
<dbReference type="PANTHER" id="PTHR34138">
    <property type="entry name" value="CELL SHAPE-DETERMINING PROTEIN MREC"/>
    <property type="match status" value="1"/>
</dbReference>
<dbReference type="Gene3D" id="2.40.10.340">
    <property type="entry name" value="Rod shape-determining protein MreC, domain 1"/>
    <property type="match status" value="1"/>
</dbReference>
<dbReference type="AlphaFoldDB" id="A0A091BXG2"/>
<dbReference type="Proteomes" id="UP000029380">
    <property type="component" value="Unassembled WGS sequence"/>
</dbReference>
<dbReference type="GO" id="GO:0008360">
    <property type="term" value="P:regulation of cell shape"/>
    <property type="evidence" value="ECO:0007669"/>
    <property type="project" value="UniProtKB-KW"/>
</dbReference>
<dbReference type="Pfam" id="PF04085">
    <property type="entry name" value="MreC"/>
    <property type="match status" value="1"/>
</dbReference>
<comment type="function">
    <text evidence="5">Involved in formation and maintenance of cell shape.</text>
</comment>
<proteinExistence type="inferred from homology"/>
<keyword evidence="3 5" id="KW-0133">Cell shape</keyword>
<organism evidence="10 11">
    <name type="scientific">Tetragenococcus muriaticus PMC-11-5</name>
    <dbReference type="NCBI Taxonomy" id="1302649"/>
    <lineage>
        <taxon>Bacteria</taxon>
        <taxon>Bacillati</taxon>
        <taxon>Bacillota</taxon>
        <taxon>Bacilli</taxon>
        <taxon>Lactobacillales</taxon>
        <taxon>Enterococcaceae</taxon>
        <taxon>Tetragenococcus</taxon>
    </lineage>
</organism>
<sequence length="285" mass="31707">MKKFNPNKNIIITLIIVIIIVTVLSITMARRAVEQQASFAQVIVNDTVAMVDRALYAPVRWFENGVGSIQNLFVTYQENERLKSQIDNYDEVVQQNESQQREISNLQEELDLNETLTNYEKTAANVISRSPDSWQDIMIVDQGSQEGIRDNMAVMAKNGLIGRVLEVNAHSSKVELLTSENQTSNHFPVRITTEDGDAFGLLKGYDRRNQALVVEELTGETDIEEDDTVQTSGLGGNSPSDLNVGNVIEAEPDDYGLDRTVYVQPAADVNDVSVVTIIERTVGED</sequence>
<keyword evidence="8" id="KW-0472">Membrane</keyword>
<evidence type="ECO:0000313" key="10">
    <source>
        <dbReference type="EMBL" id="KFN89389.1"/>
    </source>
</evidence>
<dbReference type="InterPro" id="IPR042175">
    <property type="entry name" value="Cell/Rod_MreC_2"/>
</dbReference>
<feature type="region of interest" description="Disordered" evidence="7">
    <location>
        <begin position="222"/>
        <end position="244"/>
    </location>
</feature>
<feature type="domain" description="Rod shape-determining protein MreC beta-barrel core" evidence="9">
    <location>
        <begin position="126"/>
        <end position="279"/>
    </location>
</feature>
<evidence type="ECO:0000256" key="5">
    <source>
        <dbReference type="PIRNR" id="PIRNR038471"/>
    </source>
</evidence>
<keyword evidence="6" id="KW-0175">Coiled coil</keyword>
<dbReference type="NCBIfam" id="TIGR00219">
    <property type="entry name" value="mreC"/>
    <property type="match status" value="1"/>
</dbReference>
<evidence type="ECO:0000256" key="4">
    <source>
        <dbReference type="ARBA" id="ARBA00032089"/>
    </source>
</evidence>
<dbReference type="GO" id="GO:0005886">
    <property type="term" value="C:plasma membrane"/>
    <property type="evidence" value="ECO:0007669"/>
    <property type="project" value="TreeGrafter"/>
</dbReference>
<dbReference type="PIRSF" id="PIRSF038471">
    <property type="entry name" value="MreC"/>
    <property type="match status" value="1"/>
</dbReference>
<reference evidence="10 11" key="1">
    <citation type="submission" date="2014-08" db="EMBL/GenBank/DDBJ databases">
        <title>Genome sequence of Tetragenococcus muriaticus.</title>
        <authorList>
            <person name="Chuea-nongthon C."/>
            <person name="Rodtong S."/>
            <person name="Yongsawatdigul J."/>
            <person name="Steele J.L."/>
            <person name="Liu X.-y."/>
            <person name="Speers J."/>
            <person name="Glasner J.D."/>
            <person name="Neeno-Eckwall E.C."/>
        </authorList>
    </citation>
    <scope>NUCLEOTIDE SEQUENCE [LARGE SCALE GENOMIC DNA]</scope>
    <source>
        <strain evidence="10 11">PMC-11-5</strain>
    </source>
</reference>
<comment type="similarity">
    <text evidence="1 5">Belongs to the MreC family.</text>
</comment>
<dbReference type="InterPro" id="IPR007221">
    <property type="entry name" value="MreC"/>
</dbReference>
<dbReference type="RefSeq" id="WP_028791057.1">
    <property type="nucleotide sequence ID" value="NZ_JPVU01000274.1"/>
</dbReference>
<accession>A0A091BXG2</accession>
<feature type="compositionally biased region" description="Polar residues" evidence="7">
    <location>
        <begin position="229"/>
        <end position="243"/>
    </location>
</feature>
<dbReference type="PATRIC" id="fig|1302649.3.peg.2445"/>
<evidence type="ECO:0000256" key="8">
    <source>
        <dbReference type="SAM" id="Phobius"/>
    </source>
</evidence>
<name>A0A091BXG2_9ENTE</name>
<feature type="coiled-coil region" evidence="6">
    <location>
        <begin position="79"/>
        <end position="116"/>
    </location>
</feature>
<keyword evidence="8" id="KW-1133">Transmembrane helix</keyword>
<protein>
    <recommendedName>
        <fullName evidence="2 5">Cell shape-determining protein MreC</fullName>
    </recommendedName>
    <alternativeName>
        <fullName evidence="4 5">Cell shape protein MreC</fullName>
    </alternativeName>
</protein>
<evidence type="ECO:0000256" key="6">
    <source>
        <dbReference type="SAM" id="Coils"/>
    </source>
</evidence>
<evidence type="ECO:0000256" key="7">
    <source>
        <dbReference type="SAM" id="MobiDB-lite"/>
    </source>
</evidence>
<evidence type="ECO:0000256" key="1">
    <source>
        <dbReference type="ARBA" id="ARBA00009369"/>
    </source>
</evidence>
<gene>
    <name evidence="10" type="ORF">TMUPMC115_2461</name>
</gene>
<comment type="caution">
    <text evidence="10">The sequence shown here is derived from an EMBL/GenBank/DDBJ whole genome shotgun (WGS) entry which is preliminary data.</text>
</comment>
<evidence type="ECO:0000256" key="2">
    <source>
        <dbReference type="ARBA" id="ARBA00013855"/>
    </source>
</evidence>
<dbReference type="Gene3D" id="2.40.10.350">
    <property type="entry name" value="Rod shape-determining protein MreC, domain 2"/>
    <property type="match status" value="1"/>
</dbReference>
<dbReference type="PANTHER" id="PTHR34138:SF1">
    <property type="entry name" value="CELL SHAPE-DETERMINING PROTEIN MREC"/>
    <property type="match status" value="1"/>
</dbReference>
<dbReference type="InterPro" id="IPR055342">
    <property type="entry name" value="MreC_beta-barrel_core"/>
</dbReference>
<feature type="transmembrane region" description="Helical" evidence="8">
    <location>
        <begin position="9"/>
        <end position="29"/>
    </location>
</feature>
<dbReference type="OrthoDB" id="9792313at2"/>
<evidence type="ECO:0000313" key="11">
    <source>
        <dbReference type="Proteomes" id="UP000029380"/>
    </source>
</evidence>
<evidence type="ECO:0000259" key="9">
    <source>
        <dbReference type="Pfam" id="PF04085"/>
    </source>
</evidence>
<keyword evidence="8" id="KW-0812">Transmembrane</keyword>
<dbReference type="EMBL" id="JPVU01000274">
    <property type="protein sequence ID" value="KFN89389.1"/>
    <property type="molecule type" value="Genomic_DNA"/>
</dbReference>